<dbReference type="InterPro" id="IPR056772">
    <property type="entry name" value="RecA-like_ORC2"/>
</dbReference>
<reference evidence="4 5" key="1">
    <citation type="submission" date="2014-02" db="EMBL/GenBank/DDBJ databases">
        <title>Single nucleus genome sequencing reveals high similarity among nuclei of an endomycorrhizal fungus.</title>
        <authorList>
            <person name="Lin K."/>
            <person name="Geurts R."/>
            <person name="Zhang Z."/>
            <person name="Limpens E."/>
            <person name="Saunders D.G."/>
            <person name="Mu D."/>
            <person name="Pang E."/>
            <person name="Cao H."/>
            <person name="Cha H."/>
            <person name="Lin T."/>
            <person name="Zhou Q."/>
            <person name="Shang Y."/>
            <person name="Li Y."/>
            <person name="Ivanov S."/>
            <person name="Sharma T."/>
            <person name="Velzen R.V."/>
            <person name="Ruijter N.D."/>
            <person name="Aanen D.K."/>
            <person name="Win J."/>
            <person name="Kamoun S."/>
            <person name="Bisseling T."/>
            <person name="Huang S."/>
        </authorList>
    </citation>
    <scope>NUCLEOTIDE SEQUENCE [LARGE SCALE GENOMIC DNA]</scope>
    <source>
        <strain evidence="5">DAOM197198w</strain>
    </source>
</reference>
<dbReference type="PANTHER" id="PTHR14052">
    <property type="entry name" value="ORIGIN RECOGNITION COMPLEX SUBUNIT 2"/>
    <property type="match status" value="1"/>
</dbReference>
<feature type="compositionally biased region" description="Polar residues" evidence="2">
    <location>
        <begin position="13"/>
        <end position="25"/>
    </location>
</feature>
<keyword evidence="5" id="KW-1185">Reference proteome</keyword>
<keyword evidence="1" id="KW-0539">Nucleus</keyword>
<dbReference type="InterPro" id="IPR007220">
    <property type="entry name" value="ORC2"/>
</dbReference>
<dbReference type="EMBL" id="JEMT01029310">
    <property type="protein sequence ID" value="EXX52354.1"/>
    <property type="molecule type" value="Genomic_DNA"/>
</dbReference>
<dbReference type="PANTHER" id="PTHR14052:SF0">
    <property type="entry name" value="ORIGIN RECOGNITION COMPLEX SUBUNIT 2"/>
    <property type="match status" value="1"/>
</dbReference>
<accession>A0A015JBQ8</accession>
<organism evidence="4 5">
    <name type="scientific">Rhizophagus irregularis (strain DAOM 197198w)</name>
    <name type="common">Glomus intraradices</name>
    <dbReference type="NCBI Taxonomy" id="1432141"/>
    <lineage>
        <taxon>Eukaryota</taxon>
        <taxon>Fungi</taxon>
        <taxon>Fungi incertae sedis</taxon>
        <taxon>Mucoromycota</taxon>
        <taxon>Glomeromycotina</taxon>
        <taxon>Glomeromycetes</taxon>
        <taxon>Glomerales</taxon>
        <taxon>Glomeraceae</taxon>
        <taxon>Rhizophagus</taxon>
    </lineage>
</organism>
<dbReference type="SMR" id="A0A015JBQ8"/>
<comment type="function">
    <text evidence="1">Component of the origin recognition complex (ORC) that binds origins of replication. DNA-binding is ATP-dependent. ORC is required to assemble the pre-replication complex necessary to initiate DNA replication.</text>
</comment>
<feature type="region of interest" description="Disordered" evidence="2">
    <location>
        <begin position="72"/>
        <end position="94"/>
    </location>
</feature>
<dbReference type="Proteomes" id="UP000022910">
    <property type="component" value="Unassembled WGS sequence"/>
</dbReference>
<proteinExistence type="inferred from homology"/>
<dbReference type="OrthoDB" id="346673at2759"/>
<evidence type="ECO:0000256" key="2">
    <source>
        <dbReference type="SAM" id="MobiDB-lite"/>
    </source>
</evidence>
<gene>
    <name evidence="4" type="ORF">RirG_253930</name>
</gene>
<dbReference type="Pfam" id="PF04084">
    <property type="entry name" value="RecA-like_ORC2"/>
    <property type="match status" value="1"/>
</dbReference>
<evidence type="ECO:0000313" key="5">
    <source>
        <dbReference type="Proteomes" id="UP000022910"/>
    </source>
</evidence>
<sequence>MCKSHKKEPHSLLESNETFSNSPSEEGTIGERIKQRPRRSRKQAGTKTFFVASQQQEEPETVQLLEEKELQFTHEEQETVTGESGGEETQNREEELDVVTTLLATFKRGKVPLKTKMIDSKNLSPVLGVSTPSYYSVSRQIKMNPGRIQPVPVVERDILTGSERFFEDNAPQKRRFRVRNMSYDIANFHNDKAEFSFITERHSEELNELERSITKHFTQWEFQLNRNKNILLYGFGSKEHILEQYQAFHSKNKSITWNHFYGNDDLSTLDSIYLMLLENLFDSQHVFLNFDLIRKAELIRDYFKVTVANSIFKIIIHDIDGPLFENREARVALILLSDIPNIHLLAISEKVSFFSTWSFIEEDKMNWHAHEVTSYRDYKLSRRAEATKHSGPIANKKKMEKTCQNSKLEKNEAKSVLLSFNTHRREMFYILANHIVDAKRRRGRTTWNSMNLNKFFNYCSESLICHEWKIFNLYLEDYYRHGIFVLNKTRSGETEITIPMPLPDIRAMLLDKEIFGYLLK</sequence>
<dbReference type="GO" id="GO:0005664">
    <property type="term" value="C:nuclear origin of replication recognition complex"/>
    <property type="evidence" value="ECO:0007669"/>
    <property type="project" value="UniProtKB-UniRule"/>
</dbReference>
<feature type="compositionally biased region" description="Polar residues" evidence="2">
    <location>
        <begin position="45"/>
        <end position="56"/>
    </location>
</feature>
<feature type="compositionally biased region" description="Basic residues" evidence="2">
    <location>
        <begin position="35"/>
        <end position="44"/>
    </location>
</feature>
<dbReference type="GO" id="GO:0003688">
    <property type="term" value="F:DNA replication origin binding"/>
    <property type="evidence" value="ECO:0007669"/>
    <property type="project" value="UniProtKB-UniRule"/>
</dbReference>
<comment type="subcellular location">
    <subcellularLocation>
        <location evidence="1">Nucleus</location>
    </subcellularLocation>
</comment>
<feature type="region of interest" description="Disordered" evidence="2">
    <location>
        <begin position="1"/>
        <end position="60"/>
    </location>
</feature>
<keyword evidence="1" id="KW-0235">DNA replication</keyword>
<feature type="domain" description="Origin recognition complex subunit 2 RecA-like" evidence="3">
    <location>
        <begin position="206"/>
        <end position="372"/>
    </location>
</feature>
<comment type="similarity">
    <text evidence="1">Belongs to the ORC2 family.</text>
</comment>
<evidence type="ECO:0000256" key="1">
    <source>
        <dbReference type="RuleBase" id="RU368084"/>
    </source>
</evidence>
<comment type="caution">
    <text evidence="4">The sequence shown here is derived from an EMBL/GenBank/DDBJ whole genome shotgun (WGS) entry which is preliminary data.</text>
</comment>
<dbReference type="STRING" id="1432141.A0A015JBQ8"/>
<dbReference type="GO" id="GO:0006260">
    <property type="term" value="P:DNA replication"/>
    <property type="evidence" value="ECO:0007669"/>
    <property type="project" value="UniProtKB-UniRule"/>
</dbReference>
<protein>
    <recommendedName>
        <fullName evidence="1">Origin recognition complex subunit 2</fullName>
    </recommendedName>
</protein>
<comment type="subunit">
    <text evidence="1">Component of the origin recognition complex (ORC).</text>
</comment>
<dbReference type="HOGENOM" id="CLU_464720_0_0_1"/>
<evidence type="ECO:0000259" key="3">
    <source>
        <dbReference type="Pfam" id="PF04084"/>
    </source>
</evidence>
<dbReference type="AlphaFoldDB" id="A0A015JBQ8"/>
<evidence type="ECO:0000313" key="4">
    <source>
        <dbReference type="EMBL" id="EXX52354.1"/>
    </source>
</evidence>
<name>A0A015JBQ8_RHIIW</name>